<dbReference type="AlphaFoldDB" id="A0A844ZJC8"/>
<organism evidence="2 3">
    <name type="scientific">Alteraurantiacibacter aestuarii</name>
    <dbReference type="NCBI Taxonomy" id="650004"/>
    <lineage>
        <taxon>Bacteria</taxon>
        <taxon>Pseudomonadati</taxon>
        <taxon>Pseudomonadota</taxon>
        <taxon>Alphaproteobacteria</taxon>
        <taxon>Sphingomonadales</taxon>
        <taxon>Erythrobacteraceae</taxon>
        <taxon>Alteraurantiacibacter</taxon>
    </lineage>
</organism>
<name>A0A844ZJC8_9SPHN</name>
<evidence type="ECO:0000313" key="3">
    <source>
        <dbReference type="Proteomes" id="UP000435243"/>
    </source>
</evidence>
<dbReference type="OrthoDB" id="7508780at2"/>
<feature type="chain" id="PRO_5032809072" evidence="1">
    <location>
        <begin position="30"/>
        <end position="251"/>
    </location>
</feature>
<dbReference type="RefSeq" id="WP_160590767.1">
    <property type="nucleotide sequence ID" value="NZ_BAAAFP010000001.1"/>
</dbReference>
<dbReference type="Proteomes" id="UP000435243">
    <property type="component" value="Unassembled WGS sequence"/>
</dbReference>
<dbReference type="EMBL" id="WTYY01000003">
    <property type="protein sequence ID" value="MXO88571.1"/>
    <property type="molecule type" value="Genomic_DNA"/>
</dbReference>
<dbReference type="InterPro" id="IPR006311">
    <property type="entry name" value="TAT_signal"/>
</dbReference>
<sequence length="251" mass="27386">MKRSDRRSAIMLALGAALAPVLATRAAWATDRSSGDSSSGHRASGIFAPPPVPMVYTRKLQRQMVGGAMLEVTRNFNVHFEPFGAGYRLEGTQLSASVAAPSRIAEFARLEEQRVETGVFPLLLDRMGQIVDGAGPHESHEIEEALAGLNREYERNGPDGQELDLLVEALHQAGARMTSQLPRDIFAPVETTREQQQEIALPWGESGAVTTRFVAVCDPQTGLMHEASREVVTDLAGDQRRTVESWRLIAA</sequence>
<keyword evidence="1" id="KW-0732">Signal</keyword>
<reference evidence="2 3" key="1">
    <citation type="submission" date="2019-12" db="EMBL/GenBank/DDBJ databases">
        <title>Genomic-based taxomic classification of the family Erythrobacteraceae.</title>
        <authorList>
            <person name="Xu L."/>
        </authorList>
    </citation>
    <scope>NUCLEOTIDE SEQUENCE [LARGE SCALE GENOMIC DNA]</scope>
    <source>
        <strain evidence="2 3">JCM 16339</strain>
    </source>
</reference>
<comment type="caution">
    <text evidence="2">The sequence shown here is derived from an EMBL/GenBank/DDBJ whole genome shotgun (WGS) entry which is preliminary data.</text>
</comment>
<dbReference type="PROSITE" id="PS51318">
    <property type="entry name" value="TAT"/>
    <property type="match status" value="1"/>
</dbReference>
<evidence type="ECO:0000256" key="1">
    <source>
        <dbReference type="SAM" id="SignalP"/>
    </source>
</evidence>
<accession>A0A844ZJC8</accession>
<keyword evidence="3" id="KW-1185">Reference proteome</keyword>
<feature type="signal peptide" evidence="1">
    <location>
        <begin position="1"/>
        <end position="29"/>
    </location>
</feature>
<proteinExistence type="predicted"/>
<gene>
    <name evidence="2" type="ORF">GRI32_07440</name>
</gene>
<evidence type="ECO:0000313" key="2">
    <source>
        <dbReference type="EMBL" id="MXO88571.1"/>
    </source>
</evidence>
<protein>
    <submittedName>
        <fullName evidence="2">Uncharacterized protein</fullName>
    </submittedName>
</protein>